<protein>
    <recommendedName>
        <fullName evidence="3">DNA topoisomerase IV subunit B</fullName>
    </recommendedName>
</protein>
<dbReference type="Proteomes" id="UP000036449">
    <property type="component" value="Unassembled WGS sequence"/>
</dbReference>
<evidence type="ECO:0000313" key="1">
    <source>
        <dbReference type="EMBL" id="KMO44837.1"/>
    </source>
</evidence>
<keyword evidence="2" id="KW-1185">Reference proteome</keyword>
<accession>A0A0J6TFX4</accession>
<reference evidence="1 2" key="1">
    <citation type="submission" date="2015-03" db="EMBL/GenBank/DDBJ databases">
        <title>Genome sequencing of Methylobacterium tarhaniae DSM 25844.</title>
        <authorList>
            <person name="Chaudhry V."/>
            <person name="Patil P.B."/>
        </authorList>
    </citation>
    <scope>NUCLEOTIDE SEQUENCE [LARGE SCALE GENOMIC DNA]</scope>
    <source>
        <strain evidence="1 2">DSM 25844</strain>
    </source>
</reference>
<gene>
    <name evidence="1" type="ORF">VQ03_01060</name>
</gene>
<dbReference type="AlphaFoldDB" id="A0A0J6TFX4"/>
<dbReference type="InterPro" id="IPR021233">
    <property type="entry name" value="DUF2783"/>
</dbReference>
<evidence type="ECO:0000313" key="2">
    <source>
        <dbReference type="Proteomes" id="UP000036449"/>
    </source>
</evidence>
<sequence length="76" mass="8134">MTASLRQGDGFAGRADAVYETLIRAHQTLSDEESAALNARLVLILANEVGDPAVLEQAIALARRSLRPADPDHARP</sequence>
<organism evidence="1 2">
    <name type="scientific">Methylobacterium tarhaniae</name>
    <dbReference type="NCBI Taxonomy" id="1187852"/>
    <lineage>
        <taxon>Bacteria</taxon>
        <taxon>Pseudomonadati</taxon>
        <taxon>Pseudomonadota</taxon>
        <taxon>Alphaproteobacteria</taxon>
        <taxon>Hyphomicrobiales</taxon>
        <taxon>Methylobacteriaceae</taxon>
        <taxon>Methylobacterium</taxon>
    </lineage>
</organism>
<dbReference type="EMBL" id="LABZ01000007">
    <property type="protein sequence ID" value="KMO44837.1"/>
    <property type="molecule type" value="Genomic_DNA"/>
</dbReference>
<evidence type="ECO:0008006" key="3">
    <source>
        <dbReference type="Google" id="ProtNLM"/>
    </source>
</evidence>
<proteinExistence type="predicted"/>
<name>A0A0J6TFX4_9HYPH</name>
<comment type="caution">
    <text evidence="1">The sequence shown here is derived from an EMBL/GenBank/DDBJ whole genome shotgun (WGS) entry which is preliminary data.</text>
</comment>
<dbReference type="OrthoDB" id="8420594at2"/>
<dbReference type="Pfam" id="PF10932">
    <property type="entry name" value="DUF2783"/>
    <property type="match status" value="1"/>
</dbReference>
<dbReference type="PATRIC" id="fig|1187852.3.peg.6106"/>